<name>E7N3D0_9FIRM</name>
<sequence>IPVTTLVYHNNEFRINGKMQDVKTIYRTHPKRRGKAIWKLSVAGVAVKEDREVPVRLVYVANRNNPRDYLVLVTTDMSLREDEVIRNYGKRWGIKVFFKVCKSYLKLSKESRSLSYDALTAHVSIVFTRYMMLAVQERECVDDRSLGELFFMSIDELADITLRTSLTLILLEVVREIDHSEQADSEMLADLVKKFIKSISNLLQGDKTVHDSGRLSPA</sequence>
<dbReference type="AlphaFoldDB" id="E7N3D0"/>
<comment type="caution">
    <text evidence="1">The sequence shown here is derived from an EMBL/GenBank/DDBJ whole genome shotgun (WGS) entry which is preliminary data.</text>
</comment>
<protein>
    <recommendedName>
        <fullName evidence="3">Transposase IS4-like domain-containing protein</fullName>
    </recommendedName>
</protein>
<accession>E7N3D0</accession>
<evidence type="ECO:0000313" key="2">
    <source>
        <dbReference type="Proteomes" id="UP000004633"/>
    </source>
</evidence>
<gene>
    <name evidence="1" type="ORF">HMPREF9555_01505</name>
</gene>
<organism evidence="1 2">
    <name type="scientific">Selenomonas artemidis F0399</name>
    <dbReference type="NCBI Taxonomy" id="749551"/>
    <lineage>
        <taxon>Bacteria</taxon>
        <taxon>Bacillati</taxon>
        <taxon>Bacillota</taxon>
        <taxon>Negativicutes</taxon>
        <taxon>Selenomonadales</taxon>
        <taxon>Selenomonadaceae</taxon>
        <taxon>Selenomonas</taxon>
    </lineage>
</organism>
<dbReference type="SUPFAM" id="SSF53098">
    <property type="entry name" value="Ribonuclease H-like"/>
    <property type="match status" value="1"/>
</dbReference>
<proteinExistence type="predicted"/>
<dbReference type="Gene3D" id="3.90.350.10">
    <property type="entry name" value="Transposase Inhibitor Protein From Tn5, Chain A, domain 1"/>
    <property type="match status" value="1"/>
</dbReference>
<evidence type="ECO:0008006" key="3">
    <source>
        <dbReference type="Google" id="ProtNLM"/>
    </source>
</evidence>
<dbReference type="HOGENOM" id="CLU_1264014_0_0_9"/>
<keyword evidence="2" id="KW-1185">Reference proteome</keyword>
<feature type="non-terminal residue" evidence="1">
    <location>
        <position position="1"/>
    </location>
</feature>
<evidence type="ECO:0000313" key="1">
    <source>
        <dbReference type="EMBL" id="EFW29328.1"/>
    </source>
</evidence>
<dbReference type="STRING" id="749551.HMPREF9555_01505"/>
<dbReference type="Proteomes" id="UP000004633">
    <property type="component" value="Unassembled WGS sequence"/>
</dbReference>
<reference evidence="1 2" key="1">
    <citation type="submission" date="2010-08" db="EMBL/GenBank/DDBJ databases">
        <authorList>
            <person name="Weinstock G."/>
            <person name="Sodergren E."/>
            <person name="Clifton S."/>
            <person name="Fulton L."/>
            <person name="Fulton B."/>
            <person name="Courtney L."/>
            <person name="Fronick C."/>
            <person name="Harrison M."/>
            <person name="Strong C."/>
            <person name="Farmer C."/>
            <person name="Delahaunty K."/>
            <person name="Markovic C."/>
            <person name="Hall O."/>
            <person name="Minx P."/>
            <person name="Tomlinson C."/>
            <person name="Mitreva M."/>
            <person name="Hou S."/>
            <person name="Chen J."/>
            <person name="Wollam A."/>
            <person name="Pepin K.H."/>
            <person name="Johnson M."/>
            <person name="Bhonagiri V."/>
            <person name="Zhang X."/>
            <person name="Suruliraj S."/>
            <person name="Warren W."/>
            <person name="Chinwalla A."/>
            <person name="Mardis E.R."/>
            <person name="Wilson R.K."/>
        </authorList>
    </citation>
    <scope>NUCLEOTIDE SEQUENCE [LARGE SCALE GENOMIC DNA]</scope>
    <source>
        <strain evidence="1 2">F0399</strain>
    </source>
</reference>
<dbReference type="EMBL" id="AECV01000028">
    <property type="protein sequence ID" value="EFW29328.1"/>
    <property type="molecule type" value="Genomic_DNA"/>
</dbReference>
<dbReference type="InterPro" id="IPR012337">
    <property type="entry name" value="RNaseH-like_sf"/>
</dbReference>